<feature type="transmembrane region" description="Helical" evidence="1">
    <location>
        <begin position="43"/>
        <end position="62"/>
    </location>
</feature>
<keyword evidence="1" id="KW-0812">Transmembrane</keyword>
<keyword evidence="1" id="KW-1133">Transmembrane helix</keyword>
<evidence type="ECO:0000256" key="2">
    <source>
        <dbReference type="SAM" id="SignalP"/>
    </source>
</evidence>
<reference evidence="3 4" key="1">
    <citation type="submission" date="2020-01" db="EMBL/GenBank/DDBJ databases">
        <title>Sphingomonas sp. C33 whole genome sequece.</title>
        <authorList>
            <person name="Park C."/>
        </authorList>
    </citation>
    <scope>NUCLEOTIDE SEQUENCE [LARGE SCALE GENOMIC DNA]</scope>
    <source>
        <strain evidence="3 4">C33</strain>
    </source>
</reference>
<evidence type="ECO:0000313" key="3">
    <source>
        <dbReference type="EMBL" id="QHL89811.1"/>
    </source>
</evidence>
<proteinExistence type="predicted"/>
<keyword evidence="1" id="KW-0472">Membrane</keyword>
<dbReference type="EMBL" id="CP047895">
    <property type="protein sequence ID" value="QHL89811.1"/>
    <property type="molecule type" value="Genomic_DNA"/>
</dbReference>
<dbReference type="KEGG" id="schy:GVO57_01935"/>
<accession>A0A7Z2NTZ7</accession>
<protein>
    <submittedName>
        <fullName evidence="3">Uncharacterized protein</fullName>
    </submittedName>
</protein>
<evidence type="ECO:0000313" key="4">
    <source>
        <dbReference type="Proteomes" id="UP000464468"/>
    </source>
</evidence>
<keyword evidence="2" id="KW-0732">Signal</keyword>
<name>A0A7Z2NTZ7_9SPHN</name>
<gene>
    <name evidence="3" type="ORF">GVO57_01935</name>
</gene>
<feature type="chain" id="PRO_5031081915" evidence="2">
    <location>
        <begin position="28"/>
        <end position="150"/>
    </location>
</feature>
<evidence type="ECO:0000256" key="1">
    <source>
        <dbReference type="SAM" id="Phobius"/>
    </source>
</evidence>
<feature type="signal peptide" evidence="2">
    <location>
        <begin position="1"/>
        <end position="27"/>
    </location>
</feature>
<dbReference type="AlphaFoldDB" id="A0A7Z2NTZ7"/>
<keyword evidence="4" id="KW-1185">Reference proteome</keyword>
<organism evidence="3 4">
    <name type="scientific">Sphingomonas changnyeongensis</name>
    <dbReference type="NCBI Taxonomy" id="2698679"/>
    <lineage>
        <taxon>Bacteria</taxon>
        <taxon>Pseudomonadati</taxon>
        <taxon>Pseudomonadota</taxon>
        <taxon>Alphaproteobacteria</taxon>
        <taxon>Sphingomonadales</taxon>
        <taxon>Sphingomonadaceae</taxon>
        <taxon>Sphingomonas</taxon>
    </lineage>
</organism>
<sequence length="150" mass="17517">MTQFRHRWIAGLLLPAALIGATAPAEAQWRDRWRRDRGDDRAALAIGAGIVGLAAGAALASSRGDRWDRWDRRDRWDRWDRRDRWGWGPGWRGRWDPRFDGPRWAGPGWAGPAWGGGWHDGGRWGPGVRCWRERVWDDWRGRWRRVRVCG</sequence>
<dbReference type="Proteomes" id="UP000464468">
    <property type="component" value="Chromosome"/>
</dbReference>
<dbReference type="RefSeq" id="WP_160591397.1">
    <property type="nucleotide sequence ID" value="NZ_CP047895.1"/>
</dbReference>